<dbReference type="GO" id="GO:0005886">
    <property type="term" value="C:plasma membrane"/>
    <property type="evidence" value="ECO:0007669"/>
    <property type="project" value="UniProtKB-SubCell"/>
</dbReference>
<evidence type="ECO:0000256" key="5">
    <source>
        <dbReference type="ARBA" id="ARBA00012448"/>
    </source>
</evidence>
<dbReference type="SUPFAM" id="SSF56519">
    <property type="entry name" value="Penicillin binding protein dimerisation domain"/>
    <property type="match status" value="1"/>
</dbReference>
<dbReference type="RefSeq" id="WP_061141973.1">
    <property type="nucleotide sequence ID" value="NZ_LNNH01000017.1"/>
</dbReference>
<keyword evidence="8" id="KW-0133">Cell shape</keyword>
<evidence type="ECO:0000256" key="10">
    <source>
        <dbReference type="ARBA" id="ARBA00022989"/>
    </source>
</evidence>
<keyword evidence="12" id="KW-0961">Cell wall biogenesis/degradation</keyword>
<dbReference type="AlphaFoldDB" id="A0A109MYQ4"/>
<evidence type="ECO:0000256" key="6">
    <source>
        <dbReference type="ARBA" id="ARBA00022475"/>
    </source>
</evidence>
<keyword evidence="10" id="KW-1133">Transmembrane helix</keyword>
<dbReference type="InterPro" id="IPR005311">
    <property type="entry name" value="PBP_dimer"/>
</dbReference>
<dbReference type="GO" id="GO:0071555">
    <property type="term" value="P:cell wall organization"/>
    <property type="evidence" value="ECO:0007669"/>
    <property type="project" value="UniProtKB-KW"/>
</dbReference>
<evidence type="ECO:0000256" key="11">
    <source>
        <dbReference type="ARBA" id="ARBA00023136"/>
    </source>
</evidence>
<sequence length="725" mass="81638">MNKKKKKKTHVPFRLNILFFLVFVLFSALILRLGVVQIVYGDDYRREIERTEEVTVNNSVPRGKMYDRNLKLMVDNQPLDAITYTRKQGTKPAEMVETAEKLAKLIEKDTDKVTERDKKDFWIMNNPKLAEKKVTDKERKKVEEGELTESDLYKLQLDRITEDEIKLSDKDMETLAIYREFASGYALTPQIVKNKKVSKEEFARVSENLDSLPGVDISTDWDRFYTYNKTLKSVLGKVSSSEEGLPSESLNYYLARDYSRNDRVGKSYIELQYEDILQGQKAKVRNVTDKSGNVVDSEVVSEGQRGKDLILTVDMDLQLATEEIIEKQLIAKKKLGNTKFLDRAFVVMMDPDTGEVLTMAGKKIEKDPKTGKSSIEDFALGNITTSYTMGSAVKGATVLTGYKQGAIQPGTVFYDTKLKIKGTKAKGSYSNFGNINDLTALKVSSNVYMFRTAINIAGAHYVPNEPLNISSSAFSTMRNSFSQFGLGVRTGIDLPNEMGGFKGSETSPGKLLDLAIGQYDTYTPMQLVQYVSSIANGGNRMKPHMVKEIRDPVDNNEELGPVAEDVSPTVMNRLDMKEDWIKRVQSGFEKVSMEQGGTAYRFFGNKPYTVAAKTGTAEAFYDGPDREKFSEPQDTMNITMVGYAPAKNPEVAFAVVVPWAYQGHTGHDMSKEIGRDIMDTYFKLKKERAKKETNKDAEKSTDLKVENGKDVQKDQAEVRKSQKNE</sequence>
<evidence type="ECO:0000256" key="1">
    <source>
        <dbReference type="ARBA" id="ARBA00004167"/>
    </source>
</evidence>
<evidence type="ECO:0000259" key="15">
    <source>
        <dbReference type="Pfam" id="PF00905"/>
    </source>
</evidence>
<dbReference type="Gene3D" id="3.40.710.10">
    <property type="entry name" value="DD-peptidase/beta-lactamase superfamily"/>
    <property type="match status" value="1"/>
</dbReference>
<evidence type="ECO:0000256" key="7">
    <source>
        <dbReference type="ARBA" id="ARBA00022692"/>
    </source>
</evidence>
<evidence type="ECO:0000256" key="14">
    <source>
        <dbReference type="SAM" id="MobiDB-lite"/>
    </source>
</evidence>
<feature type="region of interest" description="Disordered" evidence="14">
    <location>
        <begin position="688"/>
        <end position="725"/>
    </location>
</feature>
<evidence type="ECO:0000256" key="9">
    <source>
        <dbReference type="ARBA" id="ARBA00022984"/>
    </source>
</evidence>
<comment type="subcellular location">
    <subcellularLocation>
        <location evidence="2">Cell membrane</location>
    </subcellularLocation>
    <subcellularLocation>
        <location evidence="1">Membrane</location>
        <topology evidence="1">Single-pass membrane protein</topology>
    </subcellularLocation>
</comment>
<gene>
    <name evidence="17" type="ORF">AS888_18425</name>
</gene>
<reference evidence="17 18" key="1">
    <citation type="submission" date="2015-11" db="EMBL/GenBank/DDBJ databases">
        <title>Genome Sequence of Bacillus simplex strain VanAntwerpen2.</title>
        <authorList>
            <person name="Couger M.B."/>
        </authorList>
    </citation>
    <scope>NUCLEOTIDE SEQUENCE [LARGE SCALE GENOMIC DNA]</scope>
    <source>
        <strain evidence="17 18">VanAntwerpen02</strain>
    </source>
</reference>
<feature type="domain" description="Penicillin-binding protein dimerisation" evidence="16">
    <location>
        <begin position="59"/>
        <end position="296"/>
    </location>
</feature>
<comment type="pathway">
    <text evidence="3">Cell wall biogenesis; peptidoglycan biosynthesis.</text>
</comment>
<evidence type="ECO:0000256" key="3">
    <source>
        <dbReference type="ARBA" id="ARBA00004752"/>
    </source>
</evidence>
<dbReference type="EMBL" id="LNNH01000017">
    <property type="protein sequence ID" value="KWW20346.1"/>
    <property type="molecule type" value="Genomic_DNA"/>
</dbReference>
<dbReference type="EC" id="3.4.16.4" evidence="5"/>
<dbReference type="Gene3D" id="1.10.10.1230">
    <property type="entry name" value="Penicillin-binding protein, N-terminal non-catalytic domain, head sub-domain"/>
    <property type="match status" value="1"/>
</dbReference>
<keyword evidence="9" id="KW-0573">Peptidoglycan synthesis</keyword>
<dbReference type="Pfam" id="PF03717">
    <property type="entry name" value="PBP_dimer"/>
    <property type="match status" value="1"/>
</dbReference>
<proteinExistence type="inferred from homology"/>
<name>A0A109MYQ4_9BACI</name>
<dbReference type="GO" id="GO:0071972">
    <property type="term" value="F:peptidoglycan L,D-transpeptidase activity"/>
    <property type="evidence" value="ECO:0007669"/>
    <property type="project" value="TreeGrafter"/>
</dbReference>
<evidence type="ECO:0000313" key="17">
    <source>
        <dbReference type="EMBL" id="KWW20346.1"/>
    </source>
</evidence>
<dbReference type="PANTHER" id="PTHR30627">
    <property type="entry name" value="PEPTIDOGLYCAN D,D-TRANSPEPTIDASE"/>
    <property type="match status" value="1"/>
</dbReference>
<dbReference type="InterPro" id="IPR001460">
    <property type="entry name" value="PCN-bd_Tpept"/>
</dbReference>
<organism evidence="17 18">
    <name type="scientific">Peribacillus simplex</name>
    <dbReference type="NCBI Taxonomy" id="1478"/>
    <lineage>
        <taxon>Bacteria</taxon>
        <taxon>Bacillati</taxon>
        <taxon>Bacillota</taxon>
        <taxon>Bacilli</taxon>
        <taxon>Bacillales</taxon>
        <taxon>Bacillaceae</taxon>
        <taxon>Peribacillus</taxon>
    </lineage>
</organism>
<evidence type="ECO:0000256" key="12">
    <source>
        <dbReference type="ARBA" id="ARBA00023316"/>
    </source>
</evidence>
<evidence type="ECO:0000256" key="8">
    <source>
        <dbReference type="ARBA" id="ARBA00022960"/>
    </source>
</evidence>
<dbReference type="GO" id="GO:0009002">
    <property type="term" value="F:serine-type D-Ala-D-Ala carboxypeptidase activity"/>
    <property type="evidence" value="ECO:0007669"/>
    <property type="project" value="UniProtKB-EC"/>
</dbReference>
<dbReference type="Proteomes" id="UP000064189">
    <property type="component" value="Unassembled WGS sequence"/>
</dbReference>
<comment type="similarity">
    <text evidence="4">Belongs to the transpeptidase family.</text>
</comment>
<dbReference type="UniPathway" id="UPA00219"/>
<accession>A0A109MYQ4</accession>
<dbReference type="GO" id="GO:0008658">
    <property type="term" value="F:penicillin binding"/>
    <property type="evidence" value="ECO:0007669"/>
    <property type="project" value="InterPro"/>
</dbReference>
<keyword evidence="7" id="KW-0812">Transmembrane</keyword>
<dbReference type="InterPro" id="IPR050515">
    <property type="entry name" value="Beta-lactam/transpept"/>
</dbReference>
<keyword evidence="11" id="KW-0472">Membrane</keyword>
<evidence type="ECO:0000256" key="2">
    <source>
        <dbReference type="ARBA" id="ARBA00004236"/>
    </source>
</evidence>
<protein>
    <recommendedName>
        <fullName evidence="5">serine-type D-Ala-D-Ala carboxypeptidase</fullName>
        <ecNumber evidence="5">3.4.16.4</ecNumber>
    </recommendedName>
</protein>
<evidence type="ECO:0000256" key="4">
    <source>
        <dbReference type="ARBA" id="ARBA00007171"/>
    </source>
</evidence>
<dbReference type="PANTHER" id="PTHR30627:SF2">
    <property type="entry name" value="PEPTIDOGLYCAN D,D-TRANSPEPTIDASE MRDA"/>
    <property type="match status" value="1"/>
</dbReference>
<evidence type="ECO:0000256" key="13">
    <source>
        <dbReference type="ARBA" id="ARBA00034000"/>
    </source>
</evidence>
<evidence type="ECO:0000259" key="16">
    <source>
        <dbReference type="Pfam" id="PF03717"/>
    </source>
</evidence>
<dbReference type="GO" id="GO:0009252">
    <property type="term" value="P:peptidoglycan biosynthetic process"/>
    <property type="evidence" value="ECO:0007669"/>
    <property type="project" value="UniProtKB-UniPathway"/>
</dbReference>
<keyword evidence="18" id="KW-1185">Reference proteome</keyword>
<dbReference type="GO" id="GO:0008360">
    <property type="term" value="P:regulation of cell shape"/>
    <property type="evidence" value="ECO:0007669"/>
    <property type="project" value="UniProtKB-KW"/>
</dbReference>
<dbReference type="InterPro" id="IPR036138">
    <property type="entry name" value="PBP_dimer_sf"/>
</dbReference>
<dbReference type="Pfam" id="PF00905">
    <property type="entry name" value="Transpeptidase"/>
    <property type="match status" value="1"/>
</dbReference>
<comment type="catalytic activity">
    <reaction evidence="13">
        <text>Preferential cleavage: (Ac)2-L-Lys-D-Ala-|-D-Ala. Also transpeptidation of peptidyl-alanyl moieties that are N-acyl substituents of D-alanine.</text>
        <dbReference type="EC" id="3.4.16.4"/>
    </reaction>
</comment>
<dbReference type="InterPro" id="IPR012338">
    <property type="entry name" value="Beta-lactam/transpept-like"/>
</dbReference>
<keyword evidence="6" id="KW-1003">Cell membrane</keyword>
<comment type="caution">
    <text evidence="17">The sequence shown here is derived from an EMBL/GenBank/DDBJ whole genome shotgun (WGS) entry which is preliminary data.</text>
</comment>
<dbReference type="Gene3D" id="3.90.1310.10">
    <property type="entry name" value="Penicillin-binding protein 2a (Domain 2)"/>
    <property type="match status" value="1"/>
</dbReference>
<evidence type="ECO:0000313" key="18">
    <source>
        <dbReference type="Proteomes" id="UP000064189"/>
    </source>
</evidence>
<dbReference type="SUPFAM" id="SSF56601">
    <property type="entry name" value="beta-lactamase/transpeptidase-like"/>
    <property type="match status" value="1"/>
</dbReference>
<feature type="domain" description="Penicillin-binding protein transpeptidase" evidence="15">
    <location>
        <begin position="345"/>
        <end position="679"/>
    </location>
</feature>